<dbReference type="Gene3D" id="3.90.70.10">
    <property type="entry name" value="Cysteine proteinases"/>
    <property type="match status" value="1"/>
</dbReference>
<dbReference type="PANTHER" id="PTHR39597">
    <property type="entry name" value="UBA DOMAIN-CONTAINING PROTEIN RUP1"/>
    <property type="match status" value="1"/>
</dbReference>
<dbReference type="PROSITE" id="PS50235">
    <property type="entry name" value="USP_3"/>
    <property type="match status" value="1"/>
</dbReference>
<dbReference type="Pfam" id="PF00443">
    <property type="entry name" value="UCH"/>
    <property type="match status" value="1"/>
</dbReference>
<dbReference type="HOGENOM" id="CLU_023748_0_0_1"/>
<dbReference type="GO" id="GO:0016579">
    <property type="term" value="P:protein deubiquitination"/>
    <property type="evidence" value="ECO:0007669"/>
    <property type="project" value="InterPro"/>
</dbReference>
<gene>
    <name evidence="3" type="ORF">M422DRAFT_33959</name>
</gene>
<feature type="coiled-coil region" evidence="1">
    <location>
        <begin position="450"/>
        <end position="491"/>
    </location>
</feature>
<dbReference type="GO" id="GO:0004843">
    <property type="term" value="F:cysteine-type deubiquitinase activity"/>
    <property type="evidence" value="ECO:0007669"/>
    <property type="project" value="InterPro"/>
</dbReference>
<dbReference type="Proteomes" id="UP000054279">
    <property type="component" value="Unassembled WGS sequence"/>
</dbReference>
<dbReference type="PANTHER" id="PTHR39597:SF1">
    <property type="entry name" value="UBA DOMAIN-CONTAINING PROTEIN RUP1"/>
    <property type="match status" value="1"/>
</dbReference>
<reference evidence="3 4" key="1">
    <citation type="submission" date="2014-06" db="EMBL/GenBank/DDBJ databases">
        <title>Evolutionary Origins and Diversification of the Mycorrhizal Mutualists.</title>
        <authorList>
            <consortium name="DOE Joint Genome Institute"/>
            <consortium name="Mycorrhizal Genomics Consortium"/>
            <person name="Kohler A."/>
            <person name="Kuo A."/>
            <person name="Nagy L.G."/>
            <person name="Floudas D."/>
            <person name="Copeland A."/>
            <person name="Barry K.W."/>
            <person name="Cichocki N."/>
            <person name="Veneault-Fourrey C."/>
            <person name="LaButti K."/>
            <person name="Lindquist E.A."/>
            <person name="Lipzen A."/>
            <person name="Lundell T."/>
            <person name="Morin E."/>
            <person name="Murat C."/>
            <person name="Riley R."/>
            <person name="Ohm R."/>
            <person name="Sun H."/>
            <person name="Tunlid A."/>
            <person name="Henrissat B."/>
            <person name="Grigoriev I.V."/>
            <person name="Hibbett D.S."/>
            <person name="Martin F."/>
        </authorList>
    </citation>
    <scope>NUCLEOTIDE SEQUENCE [LARGE SCALE GENOMIC DNA]</scope>
    <source>
        <strain evidence="3 4">SS14</strain>
    </source>
</reference>
<feature type="domain" description="USP" evidence="2">
    <location>
        <begin position="186"/>
        <end position="564"/>
    </location>
</feature>
<dbReference type="OrthoDB" id="443682at2759"/>
<dbReference type="InterPro" id="IPR055335">
    <property type="entry name" value="Ucp6/RUP1"/>
</dbReference>
<dbReference type="EMBL" id="KN837172">
    <property type="protein sequence ID" value="KIJ37108.1"/>
    <property type="molecule type" value="Genomic_DNA"/>
</dbReference>
<dbReference type="InterPro" id="IPR028889">
    <property type="entry name" value="USP"/>
</dbReference>
<evidence type="ECO:0000313" key="4">
    <source>
        <dbReference type="Proteomes" id="UP000054279"/>
    </source>
</evidence>
<organism evidence="3 4">
    <name type="scientific">Sphaerobolus stellatus (strain SS14)</name>
    <dbReference type="NCBI Taxonomy" id="990650"/>
    <lineage>
        <taxon>Eukaryota</taxon>
        <taxon>Fungi</taxon>
        <taxon>Dikarya</taxon>
        <taxon>Basidiomycota</taxon>
        <taxon>Agaricomycotina</taxon>
        <taxon>Agaricomycetes</taxon>
        <taxon>Phallomycetidae</taxon>
        <taxon>Geastrales</taxon>
        <taxon>Sphaerobolaceae</taxon>
        <taxon>Sphaerobolus</taxon>
    </lineage>
</organism>
<evidence type="ECO:0000313" key="3">
    <source>
        <dbReference type="EMBL" id="KIJ37108.1"/>
    </source>
</evidence>
<dbReference type="AlphaFoldDB" id="A0A0C9U2P2"/>
<dbReference type="SUPFAM" id="SSF54001">
    <property type="entry name" value="Cysteine proteinases"/>
    <property type="match status" value="1"/>
</dbReference>
<dbReference type="InterPro" id="IPR001394">
    <property type="entry name" value="Peptidase_C19_UCH"/>
</dbReference>
<dbReference type="GO" id="GO:0005634">
    <property type="term" value="C:nucleus"/>
    <property type="evidence" value="ECO:0007669"/>
    <property type="project" value="TreeGrafter"/>
</dbReference>
<proteinExistence type="predicted"/>
<keyword evidence="4" id="KW-1185">Reference proteome</keyword>
<protein>
    <submittedName>
        <fullName evidence="3">Unplaced genomic scaffold SPHSTscaffold_97, whole genome shotgun sequence</fullName>
    </submittedName>
</protein>
<accession>A0A0C9U2P2</accession>
<keyword evidence="1" id="KW-0175">Coiled coil</keyword>
<name>A0A0C9U2P2_SPHS4</name>
<evidence type="ECO:0000256" key="1">
    <source>
        <dbReference type="SAM" id="Coils"/>
    </source>
</evidence>
<evidence type="ECO:0000259" key="2">
    <source>
        <dbReference type="PROSITE" id="PS50235"/>
    </source>
</evidence>
<dbReference type="InterPro" id="IPR038765">
    <property type="entry name" value="Papain-like_cys_pep_sf"/>
</dbReference>
<dbReference type="GO" id="GO:0005829">
    <property type="term" value="C:cytosol"/>
    <property type="evidence" value="ECO:0007669"/>
    <property type="project" value="TreeGrafter"/>
</dbReference>
<sequence>MTATFSTLSSEEQEGAVQLLLSVVPSCTEAFARQQLVKFNWDIERAATALLDTAITNDQIQSGGTSAMRFDVEDVDEFRGALNAASPTPARPNSVIDLTNEDEDTSKAIAASMETAPAFGPSNRDDKEQQWAMVPSNAPPLLSQEDQALNQALEASLSSSFMGVAQEPYEEPLDLAARIRTGGRPVALRSMDPTLCYVPAVLQCMLSNPCVIRRLLQYDVDVEAIDGAHLYSAGMQRLAAAFTNSARAYIPVDDNLDMLSAGVLPISNKTSMLQLMRQYYQMMVETLEMMPRDEHSELSGLELPLMIFRGASPDELNANGSDNCEVSLELDLNHGTQGTDLVSLLTETFTKLKVCVTQVSQCCAFALIRNGVSAIKYPARLYMDKFMRENMEEAEKLWKTREELRQQIEKLTADKQKLSNWKDHDTVRSLRSAVHYFENLASNGGDPARKEAHERSQKKLEGVIKEVEANGKFLENRIKELTEEAEKLYDRPDLQRHPYDLQAVIMHDGLIGRSHIYTYTKDVAGRWWKIVDHQVTEVTEDIVLNDQTGLHLAAGPLLLCYVRADSIAASLPEAQNPRWPRFLKDLIDDDNVKFLGALPPEFAALSPYRPTTLSREGSGSDALMTPA</sequence>
<feature type="coiled-coil region" evidence="1">
    <location>
        <begin position="394"/>
        <end position="421"/>
    </location>
</feature>